<evidence type="ECO:0000259" key="13">
    <source>
        <dbReference type="Pfam" id="PF20423"/>
    </source>
</evidence>
<dbReference type="GO" id="GO:0008772">
    <property type="term" value="F:[isocitrate dehydrogenase (NADP+)] kinase activity"/>
    <property type="evidence" value="ECO:0007669"/>
    <property type="project" value="UniProtKB-UniRule"/>
</dbReference>
<evidence type="ECO:0000256" key="6">
    <source>
        <dbReference type="ARBA" id="ARBA00022741"/>
    </source>
</evidence>
<comment type="caution">
    <text evidence="14">The sequence shown here is derived from an EMBL/GenBank/DDBJ whole genome shotgun (WGS) entry which is preliminary data.</text>
</comment>
<name>A0A4U1BP73_9GAMM</name>
<keyword evidence="7 11" id="KW-0418">Kinase</keyword>
<keyword evidence="9 11" id="KW-0067">ATP-binding</keyword>
<evidence type="ECO:0000256" key="2">
    <source>
        <dbReference type="ARBA" id="ARBA00022490"/>
    </source>
</evidence>
<proteinExistence type="inferred from homology"/>
<keyword evidence="2 11" id="KW-0963">Cytoplasm</keyword>
<dbReference type="GO" id="GO:0004721">
    <property type="term" value="F:phosphoprotein phosphatase activity"/>
    <property type="evidence" value="ECO:0007669"/>
    <property type="project" value="UniProtKB-KW"/>
</dbReference>
<evidence type="ECO:0000256" key="8">
    <source>
        <dbReference type="ARBA" id="ARBA00022801"/>
    </source>
</evidence>
<gene>
    <name evidence="11 14" type="primary">aceK</name>
    <name evidence="14" type="ORF">FCL42_09075</name>
</gene>
<keyword evidence="15" id="KW-1185">Reference proteome</keyword>
<protein>
    <recommendedName>
        <fullName evidence="11">Isocitrate dehydrogenase kinase/phosphatase</fullName>
        <shortName evidence="11">IDH kinase/phosphatase</shortName>
        <shortName evidence="11">IDHK/P</shortName>
        <ecNumber evidence="11">2.7.11.5</ecNumber>
        <ecNumber evidence="11">3.1.3.-</ecNumber>
    </recommendedName>
</protein>
<dbReference type="PIRSF" id="PIRSF000719">
    <property type="entry name" value="AceK"/>
    <property type="match status" value="1"/>
</dbReference>
<dbReference type="InterPro" id="IPR046854">
    <property type="entry name" value="AceK_regulatory"/>
</dbReference>
<dbReference type="GO" id="GO:0005737">
    <property type="term" value="C:cytoplasm"/>
    <property type="evidence" value="ECO:0007669"/>
    <property type="project" value="UniProtKB-SubCell"/>
</dbReference>
<evidence type="ECO:0000259" key="12">
    <source>
        <dbReference type="Pfam" id="PF06315"/>
    </source>
</evidence>
<evidence type="ECO:0000256" key="4">
    <source>
        <dbReference type="ARBA" id="ARBA00022532"/>
    </source>
</evidence>
<evidence type="ECO:0000256" key="7">
    <source>
        <dbReference type="ARBA" id="ARBA00022777"/>
    </source>
</evidence>
<dbReference type="AlphaFoldDB" id="A0A4U1BP73"/>
<dbReference type="PANTHER" id="PTHR39559:SF1">
    <property type="entry name" value="ISOCITRATE DEHYDROGENASE KINASE_PHOSPHATASE"/>
    <property type="match status" value="1"/>
</dbReference>
<feature type="domain" description="Isocitrate dehydrogenase kinase/phosphatase (AceK) regulatory" evidence="13">
    <location>
        <begin position="23"/>
        <end position="318"/>
    </location>
</feature>
<evidence type="ECO:0000313" key="15">
    <source>
        <dbReference type="Proteomes" id="UP000305675"/>
    </source>
</evidence>
<dbReference type="GO" id="GO:0004674">
    <property type="term" value="F:protein serine/threonine kinase activity"/>
    <property type="evidence" value="ECO:0007669"/>
    <property type="project" value="UniProtKB-KW"/>
</dbReference>
<dbReference type="InterPro" id="IPR010452">
    <property type="entry name" value="Isocitrate_DH_AceK"/>
</dbReference>
<feature type="domain" description="Isocitrate dehydrogenase kinase/phosphatase (AceK) kinase" evidence="12">
    <location>
        <begin position="319"/>
        <end position="575"/>
    </location>
</feature>
<comment type="catalytic activity">
    <reaction evidence="11">
        <text>L-seryl-[isocitrate dehydrogenase] + ATP = O-phospho-L-seryl-[isocitrate dehydrogenase] + ADP + H(+)</text>
        <dbReference type="Rhea" id="RHEA:43540"/>
        <dbReference type="Rhea" id="RHEA-COMP:10605"/>
        <dbReference type="Rhea" id="RHEA-COMP:10606"/>
        <dbReference type="ChEBI" id="CHEBI:15378"/>
        <dbReference type="ChEBI" id="CHEBI:29999"/>
        <dbReference type="ChEBI" id="CHEBI:30616"/>
        <dbReference type="ChEBI" id="CHEBI:83421"/>
        <dbReference type="ChEBI" id="CHEBI:456216"/>
        <dbReference type="EC" id="2.7.11.5"/>
    </reaction>
</comment>
<feature type="binding site" evidence="11">
    <location>
        <begin position="324"/>
        <end position="330"/>
    </location>
    <ligand>
        <name>ATP</name>
        <dbReference type="ChEBI" id="CHEBI:30616"/>
    </ligand>
</feature>
<dbReference type="GO" id="GO:0006097">
    <property type="term" value="P:glyoxylate cycle"/>
    <property type="evidence" value="ECO:0007669"/>
    <property type="project" value="UniProtKB-UniRule"/>
</dbReference>
<keyword evidence="4 11" id="KW-0816">Tricarboxylic acid cycle</keyword>
<dbReference type="Proteomes" id="UP000305675">
    <property type="component" value="Unassembled WGS sequence"/>
</dbReference>
<keyword evidence="3 11" id="KW-0723">Serine/threonine-protein kinase</keyword>
<keyword evidence="8 11" id="KW-0378">Hydrolase</keyword>
<dbReference type="GO" id="GO:0005524">
    <property type="term" value="F:ATP binding"/>
    <property type="evidence" value="ECO:0007669"/>
    <property type="project" value="UniProtKB-UniRule"/>
</dbReference>
<evidence type="ECO:0000256" key="5">
    <source>
        <dbReference type="ARBA" id="ARBA00022679"/>
    </source>
</evidence>
<evidence type="ECO:0000256" key="10">
    <source>
        <dbReference type="ARBA" id="ARBA00022912"/>
    </source>
</evidence>
<feature type="binding site" evidence="11">
    <location>
        <position position="345"/>
    </location>
    <ligand>
        <name>ATP</name>
        <dbReference type="ChEBI" id="CHEBI:30616"/>
    </ligand>
</feature>
<comment type="function">
    <text evidence="11">Bifunctional enzyme which can phosphorylate or dephosphorylate isocitrate dehydrogenase (IDH) on a specific serine residue. This is a regulatory mechanism which enables bacteria to bypass the Krebs cycle via the glyoxylate shunt in response to the source of carbon. When bacteria are grown on glucose, IDH is fully active and unphosphorylated, but when grown on acetate or ethanol, the activity of IDH declines drastically concomitant with its phosphorylation.</text>
</comment>
<evidence type="ECO:0000256" key="1">
    <source>
        <dbReference type="ARBA" id="ARBA00022435"/>
    </source>
</evidence>
<dbReference type="Pfam" id="PF20423">
    <property type="entry name" value="AceK_regulatory"/>
    <property type="match status" value="1"/>
</dbReference>
<dbReference type="GO" id="GO:0006099">
    <property type="term" value="P:tricarboxylic acid cycle"/>
    <property type="evidence" value="ECO:0007669"/>
    <property type="project" value="UniProtKB-UniRule"/>
</dbReference>
<keyword evidence="10 11" id="KW-0904">Protein phosphatase</keyword>
<dbReference type="EC" id="2.7.11.5" evidence="11"/>
<dbReference type="OrthoDB" id="5287793at2"/>
<dbReference type="GO" id="GO:0016208">
    <property type="term" value="F:AMP binding"/>
    <property type="evidence" value="ECO:0007669"/>
    <property type="project" value="TreeGrafter"/>
</dbReference>
<dbReference type="HAMAP" id="MF_00747">
    <property type="entry name" value="AceK"/>
    <property type="match status" value="1"/>
</dbReference>
<dbReference type="Pfam" id="PF06315">
    <property type="entry name" value="AceK_kinase"/>
    <property type="match status" value="1"/>
</dbReference>
<organism evidence="14 15">
    <name type="scientific">Ferrimonas aestuarii</name>
    <dbReference type="NCBI Taxonomy" id="2569539"/>
    <lineage>
        <taxon>Bacteria</taxon>
        <taxon>Pseudomonadati</taxon>
        <taxon>Pseudomonadota</taxon>
        <taxon>Gammaproteobacteria</taxon>
        <taxon>Alteromonadales</taxon>
        <taxon>Ferrimonadaceae</taxon>
        <taxon>Ferrimonas</taxon>
    </lineage>
</organism>
<dbReference type="PANTHER" id="PTHR39559">
    <property type="match status" value="1"/>
</dbReference>
<reference evidence="14 15" key="1">
    <citation type="submission" date="2019-04" db="EMBL/GenBank/DDBJ databases">
        <authorList>
            <person name="Hwang J.C."/>
        </authorList>
    </citation>
    <scope>NUCLEOTIDE SEQUENCE [LARGE SCALE GENOMIC DNA]</scope>
    <source>
        <strain evidence="14 15">IMCC35002</strain>
    </source>
</reference>
<keyword evidence="1 11" id="KW-0329">Glyoxylate bypass</keyword>
<feature type="active site" evidence="11">
    <location>
        <position position="380"/>
    </location>
</feature>
<evidence type="ECO:0000256" key="3">
    <source>
        <dbReference type="ARBA" id="ARBA00022527"/>
    </source>
</evidence>
<dbReference type="EC" id="3.1.3.-" evidence="11"/>
<evidence type="ECO:0000313" key="14">
    <source>
        <dbReference type="EMBL" id="TKB55339.1"/>
    </source>
</evidence>
<keyword evidence="6 11" id="KW-0547">Nucleotide-binding</keyword>
<dbReference type="RefSeq" id="WP_136863096.1">
    <property type="nucleotide sequence ID" value="NZ_SWCJ01000005.1"/>
</dbReference>
<sequence>MEFGSQPAQKANPPKQASPKQLAYRILTGFDQHYRLFSRINAGAPERFLKGDWHGVQRAQKERIRYYSRRVTETVAALMPKLGSLTISTELWRQTKADYSTLLEGHPQAELAETFFNSVFSRLFRHRGLDDQHLYIRAERAHRAAFIPNQLCHRFSLTHACKYAFRQGFNFARLLPHFEDLDGDLDKLEQRLTPLLKQLSATTLELLKPVFFRNKGAYLVGRIIGDHGESPLILAVRHGDNGLVLDAAITRQDDCSVVFSFTRAYFMVDTQSPAALLRYLRHLMPNKSWAELYTAIGLQKHGKTEFYRDFLRHLNQSSDQFVIAPGIKGMVMSVFTLPSYDVVFKLIKDRFAPPKESNKQQVQEKYNLVKEHDRVGRMADTQEFRNFAFPRHRFSPSLLEELLEVAPSEVEVEEDRIIIKHLYIERRMVPLNIYLDNAEDDEQVAHGVGEYGNAIKQLAAANIFPGDMLFKNFGVTRHGRVVFYDYDEIDYMTDCNFRTIPEPRFPEDEMAAEPWYSVGPKDIFPEEFGRFLLGRLAIRKSFLAQHRDLLTADYWNGLKQQIEAGNYPEIRPYREDCRL</sequence>
<dbReference type="NCBIfam" id="NF002804">
    <property type="entry name" value="PRK02946.1"/>
    <property type="match status" value="1"/>
</dbReference>
<accession>A0A4U1BP73</accession>
<comment type="similarity">
    <text evidence="11">Belongs to the AceK family.</text>
</comment>
<dbReference type="InterPro" id="IPR046855">
    <property type="entry name" value="AceK_kinase"/>
</dbReference>
<dbReference type="EMBL" id="SWCJ01000005">
    <property type="protein sequence ID" value="TKB55339.1"/>
    <property type="molecule type" value="Genomic_DNA"/>
</dbReference>
<evidence type="ECO:0000256" key="9">
    <source>
        <dbReference type="ARBA" id="ARBA00022840"/>
    </source>
</evidence>
<keyword evidence="5 11" id="KW-0808">Transferase</keyword>
<dbReference type="GO" id="GO:0006006">
    <property type="term" value="P:glucose metabolic process"/>
    <property type="evidence" value="ECO:0007669"/>
    <property type="project" value="InterPro"/>
</dbReference>
<evidence type="ECO:0000256" key="11">
    <source>
        <dbReference type="HAMAP-Rule" id="MF_00747"/>
    </source>
</evidence>
<comment type="subcellular location">
    <subcellularLocation>
        <location evidence="11">Cytoplasm</location>
    </subcellularLocation>
</comment>